<dbReference type="PANTHER" id="PTHR47089:SF1">
    <property type="entry name" value="GUANOSINE ABC TRANSPORTER PERMEASE PROTEIN NUPP"/>
    <property type="match status" value="1"/>
</dbReference>
<proteinExistence type="predicted"/>
<feature type="transmembrane region" description="Helical" evidence="6">
    <location>
        <begin position="84"/>
        <end position="101"/>
    </location>
</feature>
<evidence type="ECO:0000256" key="2">
    <source>
        <dbReference type="ARBA" id="ARBA00022475"/>
    </source>
</evidence>
<evidence type="ECO:0000313" key="8">
    <source>
        <dbReference type="Proteomes" id="UP000253868"/>
    </source>
</evidence>
<sequence length="356" mass="36167">MARITGALRSPVTFSILAGLVIGALFLVGTGADPFAAYGAVVTGALGADGIGATLTTGTSVLGMALALAIPLRAGLINLGGDGQMVLGGIAAAVTGLYVPLPAPLAVVLALAAGIAAGAAYAAVAALCENRFGVPLLVSSLLLSYPATAFASYLARYPLKEPGSSLPQTRRLPEGVALPVFGSSTVTLGLLLVVLAAVVYWFVDRRTVAGYEIRMTGLNSRFAAYAGVERKGLTLRLMATSGGIAGLVGAIGVLSFPYRFLDGALTAPGYTWTGLTAALLAAAAPLGTVLAAFFFAVLQVGGLAMERTTEVPRELTQVLQAIVIVFLAARLRFPRRRGGAAEKPAAQEPVPQGESV</sequence>
<evidence type="ECO:0000256" key="3">
    <source>
        <dbReference type="ARBA" id="ARBA00022692"/>
    </source>
</evidence>
<dbReference type="InterPro" id="IPR001851">
    <property type="entry name" value="ABC_transp_permease"/>
</dbReference>
<evidence type="ECO:0000313" key="7">
    <source>
        <dbReference type="EMBL" id="AXG83062.1"/>
    </source>
</evidence>
<evidence type="ECO:0000256" key="1">
    <source>
        <dbReference type="ARBA" id="ARBA00004651"/>
    </source>
</evidence>
<dbReference type="AlphaFoldDB" id="A0A345I288"/>
<accession>A0A345I288</accession>
<dbReference type="KEGG" id="spad:DVK44_33040"/>
<feature type="transmembrane region" description="Helical" evidence="6">
    <location>
        <begin position="237"/>
        <end position="258"/>
    </location>
</feature>
<dbReference type="Pfam" id="PF02653">
    <property type="entry name" value="BPD_transp_2"/>
    <property type="match status" value="1"/>
</dbReference>
<comment type="subcellular location">
    <subcellularLocation>
        <location evidence="1">Cell membrane</location>
        <topology evidence="1">Multi-pass membrane protein</topology>
    </subcellularLocation>
</comment>
<dbReference type="RefSeq" id="WP_114665597.1">
    <property type="nucleotide sequence ID" value="NZ_CP031194.1"/>
</dbReference>
<dbReference type="GO" id="GO:0005886">
    <property type="term" value="C:plasma membrane"/>
    <property type="evidence" value="ECO:0007669"/>
    <property type="project" value="UniProtKB-SubCell"/>
</dbReference>
<feature type="transmembrane region" description="Helical" evidence="6">
    <location>
        <begin position="134"/>
        <end position="155"/>
    </location>
</feature>
<feature type="transmembrane region" description="Helical" evidence="6">
    <location>
        <begin position="278"/>
        <end position="303"/>
    </location>
</feature>
<keyword evidence="4 6" id="KW-1133">Transmembrane helix</keyword>
<feature type="transmembrane region" description="Helical" evidence="6">
    <location>
        <begin position="107"/>
        <end position="127"/>
    </location>
</feature>
<evidence type="ECO:0000256" key="4">
    <source>
        <dbReference type="ARBA" id="ARBA00022989"/>
    </source>
</evidence>
<dbReference type="CDD" id="cd06580">
    <property type="entry name" value="TM_PBP1_transp_TpRbsC_like"/>
    <property type="match status" value="1"/>
</dbReference>
<feature type="transmembrane region" description="Helical" evidence="6">
    <location>
        <begin position="175"/>
        <end position="203"/>
    </location>
</feature>
<protein>
    <submittedName>
        <fullName evidence="7">ABC transporter permease</fullName>
    </submittedName>
</protein>
<keyword evidence="3 6" id="KW-0812">Transmembrane</keyword>
<evidence type="ECO:0000256" key="6">
    <source>
        <dbReference type="SAM" id="Phobius"/>
    </source>
</evidence>
<feature type="transmembrane region" description="Helical" evidence="6">
    <location>
        <begin position="12"/>
        <end position="31"/>
    </location>
</feature>
<evidence type="ECO:0000256" key="5">
    <source>
        <dbReference type="ARBA" id="ARBA00023136"/>
    </source>
</evidence>
<dbReference type="GO" id="GO:0022857">
    <property type="term" value="F:transmembrane transporter activity"/>
    <property type="evidence" value="ECO:0007669"/>
    <property type="project" value="InterPro"/>
</dbReference>
<keyword evidence="8" id="KW-1185">Reference proteome</keyword>
<organism evidence="7 8">
    <name type="scientific">Streptomyces paludis</name>
    <dbReference type="NCBI Taxonomy" id="2282738"/>
    <lineage>
        <taxon>Bacteria</taxon>
        <taxon>Bacillati</taxon>
        <taxon>Actinomycetota</taxon>
        <taxon>Actinomycetes</taxon>
        <taxon>Kitasatosporales</taxon>
        <taxon>Streptomycetaceae</taxon>
        <taxon>Streptomyces</taxon>
    </lineage>
</organism>
<keyword evidence="2" id="KW-1003">Cell membrane</keyword>
<name>A0A345I288_9ACTN</name>
<dbReference type="PANTHER" id="PTHR47089">
    <property type="entry name" value="ABC TRANSPORTER, PERMEASE PROTEIN"/>
    <property type="match status" value="1"/>
</dbReference>
<gene>
    <name evidence="7" type="ORF">DVK44_33040</name>
</gene>
<reference evidence="8" key="1">
    <citation type="submission" date="2018-07" db="EMBL/GenBank/DDBJ databases">
        <authorList>
            <person name="Zhao J."/>
        </authorList>
    </citation>
    <scope>NUCLEOTIDE SEQUENCE [LARGE SCALE GENOMIC DNA]</scope>
    <source>
        <strain evidence="8">GSSD-12</strain>
    </source>
</reference>
<dbReference type="OrthoDB" id="9809785at2"/>
<keyword evidence="5 6" id="KW-0472">Membrane</keyword>
<feature type="transmembrane region" description="Helical" evidence="6">
    <location>
        <begin position="51"/>
        <end position="72"/>
    </location>
</feature>
<dbReference type="Proteomes" id="UP000253868">
    <property type="component" value="Chromosome"/>
</dbReference>
<dbReference type="EMBL" id="CP031194">
    <property type="protein sequence ID" value="AXG83062.1"/>
    <property type="molecule type" value="Genomic_DNA"/>
</dbReference>